<evidence type="ECO:0000313" key="1">
    <source>
        <dbReference type="EMBL" id="KAK3788839.1"/>
    </source>
</evidence>
<accession>A0AAE1AJ15</accession>
<proteinExistence type="predicted"/>
<feature type="non-terminal residue" evidence="1">
    <location>
        <position position="1"/>
    </location>
</feature>
<reference evidence="1" key="1">
    <citation type="journal article" date="2023" name="G3 (Bethesda)">
        <title>A reference genome for the long-term kleptoplast-retaining sea slug Elysia crispata morphotype clarki.</title>
        <authorList>
            <person name="Eastman K.E."/>
            <person name="Pendleton A.L."/>
            <person name="Shaikh M.A."/>
            <person name="Suttiyut T."/>
            <person name="Ogas R."/>
            <person name="Tomko P."/>
            <person name="Gavelis G."/>
            <person name="Widhalm J.R."/>
            <person name="Wisecaver J.H."/>
        </authorList>
    </citation>
    <scope>NUCLEOTIDE SEQUENCE</scope>
    <source>
        <strain evidence="1">ECLA1</strain>
    </source>
</reference>
<dbReference type="Proteomes" id="UP001283361">
    <property type="component" value="Unassembled WGS sequence"/>
</dbReference>
<keyword evidence="2" id="KW-1185">Reference proteome</keyword>
<dbReference type="AlphaFoldDB" id="A0AAE1AJ15"/>
<comment type="caution">
    <text evidence="1">The sequence shown here is derived from an EMBL/GenBank/DDBJ whole genome shotgun (WGS) entry which is preliminary data.</text>
</comment>
<gene>
    <name evidence="1" type="ORF">RRG08_002888</name>
</gene>
<name>A0AAE1AJ15_9GAST</name>
<evidence type="ECO:0000313" key="2">
    <source>
        <dbReference type="Proteomes" id="UP001283361"/>
    </source>
</evidence>
<sequence length="117" mass="12940">PLQTKECPHQCSTANVHCSYFQPHYKLKSVHISARQPMFTAHTSSHTASSRVSTSVLDSQCSLLILPATLQDKECPHQCSTANVHCSYFQPHCKLKSVHISARQSMFTAHTSSPTTS</sequence>
<dbReference type="EMBL" id="JAWDGP010001728">
    <property type="protein sequence ID" value="KAK3788839.1"/>
    <property type="molecule type" value="Genomic_DNA"/>
</dbReference>
<protein>
    <submittedName>
        <fullName evidence="1">Uncharacterized protein</fullName>
    </submittedName>
</protein>
<organism evidence="1 2">
    <name type="scientific">Elysia crispata</name>
    <name type="common">lettuce slug</name>
    <dbReference type="NCBI Taxonomy" id="231223"/>
    <lineage>
        <taxon>Eukaryota</taxon>
        <taxon>Metazoa</taxon>
        <taxon>Spiralia</taxon>
        <taxon>Lophotrochozoa</taxon>
        <taxon>Mollusca</taxon>
        <taxon>Gastropoda</taxon>
        <taxon>Heterobranchia</taxon>
        <taxon>Euthyneura</taxon>
        <taxon>Panpulmonata</taxon>
        <taxon>Sacoglossa</taxon>
        <taxon>Placobranchoidea</taxon>
        <taxon>Plakobranchidae</taxon>
        <taxon>Elysia</taxon>
    </lineage>
</organism>